<protein>
    <submittedName>
        <fullName evidence="1">Uncharacterized protein</fullName>
    </submittedName>
</protein>
<evidence type="ECO:0000313" key="1">
    <source>
        <dbReference type="EMBL" id="MBW82933.1"/>
    </source>
</evidence>
<dbReference type="EMBL" id="GGEC01002450">
    <property type="protein sequence ID" value="MBW82933.1"/>
    <property type="molecule type" value="Transcribed_RNA"/>
</dbReference>
<sequence length="77" mass="8973">MRVVHARHEDKKKPIFLNAKNQPIGLDDKTLCESSNFLRTLAKNVRLVPLYVKSWHMLDLKTKNALWKGNNCSCEEH</sequence>
<reference evidence="1" key="1">
    <citation type="submission" date="2018-02" db="EMBL/GenBank/DDBJ databases">
        <title>Rhizophora mucronata_Transcriptome.</title>
        <authorList>
            <person name="Meera S.P."/>
            <person name="Sreeshan A."/>
            <person name="Augustine A."/>
        </authorList>
    </citation>
    <scope>NUCLEOTIDE SEQUENCE</scope>
    <source>
        <tissue evidence="1">Leaf</tissue>
    </source>
</reference>
<dbReference type="AlphaFoldDB" id="A0A2P2INX7"/>
<organism evidence="1">
    <name type="scientific">Rhizophora mucronata</name>
    <name type="common">Asiatic mangrove</name>
    <dbReference type="NCBI Taxonomy" id="61149"/>
    <lineage>
        <taxon>Eukaryota</taxon>
        <taxon>Viridiplantae</taxon>
        <taxon>Streptophyta</taxon>
        <taxon>Embryophyta</taxon>
        <taxon>Tracheophyta</taxon>
        <taxon>Spermatophyta</taxon>
        <taxon>Magnoliopsida</taxon>
        <taxon>eudicotyledons</taxon>
        <taxon>Gunneridae</taxon>
        <taxon>Pentapetalae</taxon>
        <taxon>rosids</taxon>
        <taxon>fabids</taxon>
        <taxon>Malpighiales</taxon>
        <taxon>Rhizophoraceae</taxon>
        <taxon>Rhizophora</taxon>
    </lineage>
</organism>
<name>A0A2P2INX7_RHIMU</name>
<accession>A0A2P2INX7</accession>
<proteinExistence type="predicted"/>